<dbReference type="AlphaFoldDB" id="A0A1V3X5Z1"/>
<evidence type="ECO:0000256" key="1">
    <source>
        <dbReference type="SAM" id="MobiDB-lite"/>
    </source>
</evidence>
<dbReference type="Proteomes" id="UP000188532">
    <property type="component" value="Unassembled WGS sequence"/>
</dbReference>
<evidence type="ECO:0000313" key="2">
    <source>
        <dbReference type="EMBL" id="OOK74552.1"/>
    </source>
</evidence>
<feature type="region of interest" description="Disordered" evidence="1">
    <location>
        <begin position="1"/>
        <end position="37"/>
    </location>
</feature>
<organism evidence="2 3">
    <name type="scientific">Mycobacterium kansasii</name>
    <dbReference type="NCBI Taxonomy" id="1768"/>
    <lineage>
        <taxon>Bacteria</taxon>
        <taxon>Bacillati</taxon>
        <taxon>Actinomycetota</taxon>
        <taxon>Actinomycetes</taxon>
        <taxon>Mycobacteriales</taxon>
        <taxon>Mycobacteriaceae</taxon>
        <taxon>Mycobacterium</taxon>
    </lineage>
</organism>
<comment type="caution">
    <text evidence="2">The sequence shown here is derived from an EMBL/GenBank/DDBJ whole genome shotgun (WGS) entry which is preliminary data.</text>
</comment>
<accession>A0A1V3X5Z1</accession>
<evidence type="ECO:0000313" key="3">
    <source>
        <dbReference type="Proteomes" id="UP000188532"/>
    </source>
</evidence>
<dbReference type="EMBL" id="MVBN01000004">
    <property type="protein sequence ID" value="OOK74552.1"/>
    <property type="molecule type" value="Genomic_DNA"/>
</dbReference>
<name>A0A1V3X5Z1_MYCKA</name>
<reference evidence="2 3" key="1">
    <citation type="submission" date="2017-02" db="EMBL/GenBank/DDBJ databases">
        <title>Complete genome sequences of Mycobacterium kansasii strains isolated from rhesus macaques.</title>
        <authorList>
            <person name="Panda A."/>
            <person name="Nagaraj S."/>
            <person name="Zhao X."/>
            <person name="Tettelin H."/>
            <person name="Detolla L.J."/>
        </authorList>
    </citation>
    <scope>NUCLEOTIDE SEQUENCE [LARGE SCALE GENOMIC DNA]</scope>
    <source>
        <strain evidence="2 3">11-3469</strain>
    </source>
</reference>
<feature type="compositionally biased region" description="Basic and acidic residues" evidence="1">
    <location>
        <begin position="1"/>
        <end position="20"/>
    </location>
</feature>
<proteinExistence type="predicted"/>
<protein>
    <submittedName>
        <fullName evidence="2">Uncharacterized protein</fullName>
    </submittedName>
</protein>
<gene>
    <name evidence="2" type="ORF">BZL29_4540</name>
</gene>
<sequence>MSCCCDDRSERCDDPGDPKNEPVAVAFDGAAGEKAPN</sequence>